<proteinExistence type="predicted"/>
<sequence>MKNSQALAKPKAELTKKRAFPRTRSRRLSQGKARSREARLKKPGPLVRDRFLHTL</sequence>
<dbReference type="GO" id="GO:0016787">
    <property type="term" value="F:hydrolase activity"/>
    <property type="evidence" value="ECO:0007669"/>
    <property type="project" value="UniProtKB-KW"/>
</dbReference>
<feature type="compositionally biased region" description="Basic residues" evidence="1">
    <location>
        <begin position="17"/>
        <end position="29"/>
    </location>
</feature>
<evidence type="ECO:0000256" key="1">
    <source>
        <dbReference type="SAM" id="MobiDB-lite"/>
    </source>
</evidence>
<gene>
    <name evidence="2" type="ORF">AKJ08_0914</name>
</gene>
<evidence type="ECO:0000313" key="2">
    <source>
        <dbReference type="EMBL" id="AKU90527.1"/>
    </source>
</evidence>
<dbReference type="AlphaFoldDB" id="A0A0K1PAJ8"/>
<name>A0A0K1PAJ8_9BACT</name>
<dbReference type="Proteomes" id="UP000055590">
    <property type="component" value="Chromosome"/>
</dbReference>
<feature type="region of interest" description="Disordered" evidence="1">
    <location>
        <begin position="1"/>
        <end position="55"/>
    </location>
</feature>
<keyword evidence="2" id="KW-0378">Hydrolase</keyword>
<keyword evidence="3" id="KW-1185">Reference proteome</keyword>
<accession>A0A0K1PAJ8</accession>
<reference evidence="2 3" key="1">
    <citation type="submission" date="2015-08" db="EMBL/GenBank/DDBJ databases">
        <authorList>
            <person name="Babu N.S."/>
            <person name="Beckwith C.J."/>
            <person name="Beseler K.G."/>
            <person name="Brison A."/>
            <person name="Carone J.V."/>
            <person name="Caskin T.P."/>
            <person name="Diamond M."/>
            <person name="Durham M.E."/>
            <person name="Foxe J.M."/>
            <person name="Go M."/>
            <person name="Henderson B.A."/>
            <person name="Jones I.B."/>
            <person name="McGettigan J.A."/>
            <person name="Micheletti S.J."/>
            <person name="Nasrallah M.E."/>
            <person name="Ortiz D."/>
            <person name="Piller C.R."/>
            <person name="Privatt S.R."/>
            <person name="Schneider S.L."/>
            <person name="Sharp S."/>
            <person name="Smith T.C."/>
            <person name="Stanton J.D."/>
            <person name="Ullery H.E."/>
            <person name="Wilson R.J."/>
            <person name="Serrano M.G."/>
            <person name="Buck G."/>
            <person name="Lee V."/>
            <person name="Wang Y."/>
            <person name="Carvalho R."/>
            <person name="Voegtly L."/>
            <person name="Shi R."/>
            <person name="Duckworth R."/>
            <person name="Johnson A."/>
            <person name="Loviza R."/>
            <person name="Walstead R."/>
            <person name="Shah Z."/>
            <person name="Kiflezghi M."/>
            <person name="Wade K."/>
            <person name="Ball S.L."/>
            <person name="Bradley K.W."/>
            <person name="Asai D.J."/>
            <person name="Bowman C.A."/>
            <person name="Russell D.A."/>
            <person name="Pope W.H."/>
            <person name="Jacobs-Sera D."/>
            <person name="Hendrix R.W."/>
            <person name="Hatfull G.F."/>
        </authorList>
    </citation>
    <scope>NUCLEOTIDE SEQUENCE [LARGE SCALE GENOMIC DNA]</scope>
    <source>
        <strain evidence="2 3">DSM 27710</strain>
    </source>
</reference>
<protein>
    <submittedName>
        <fullName evidence="2">Hydroxyacylglutathione hydrolase</fullName>
    </submittedName>
</protein>
<dbReference type="KEGG" id="vin:AKJ08_0914"/>
<evidence type="ECO:0000313" key="3">
    <source>
        <dbReference type="Proteomes" id="UP000055590"/>
    </source>
</evidence>
<dbReference type="STRING" id="1391653.AKJ08_0914"/>
<organism evidence="2 3">
    <name type="scientific">Vulgatibacter incomptus</name>
    <dbReference type="NCBI Taxonomy" id="1391653"/>
    <lineage>
        <taxon>Bacteria</taxon>
        <taxon>Pseudomonadati</taxon>
        <taxon>Myxococcota</taxon>
        <taxon>Myxococcia</taxon>
        <taxon>Myxococcales</taxon>
        <taxon>Cystobacterineae</taxon>
        <taxon>Vulgatibacteraceae</taxon>
        <taxon>Vulgatibacter</taxon>
    </lineage>
</organism>
<dbReference type="EMBL" id="CP012332">
    <property type="protein sequence ID" value="AKU90527.1"/>
    <property type="molecule type" value="Genomic_DNA"/>
</dbReference>